<evidence type="ECO:0000256" key="1">
    <source>
        <dbReference type="ARBA" id="ARBA00010515"/>
    </source>
</evidence>
<evidence type="ECO:0000313" key="4">
    <source>
        <dbReference type="Proteomes" id="UP000306102"/>
    </source>
</evidence>
<sequence>MFGSSTTPIATTSPPYEVDQCQGVLRVYSDISIVRSSKPSFNVPVHDNGSNYCFRLALDLQALIISPNCRLAPENRLLAAIENGYMAVKWLTLQAQAKSDPWLSDVANFSRVFVSGDSTEGNIAHNLAVRLGAGSDELDPVRMRWYVLLAPFFDGTVLTRSKAEEPKDAFLNWELIDRLSIPIGETTDHPLVNPFGPVSPNLESKDLDPMLVVVEGSDLLQDRAEDYARKLKGWGKKVEYAEFEGKQHGFFTIDPISPDSDQLMLIIRRFITEN</sequence>
<dbReference type="PANTHER" id="PTHR23024">
    <property type="entry name" value="ARYLACETAMIDE DEACETYLASE"/>
    <property type="match status" value="1"/>
</dbReference>
<comment type="caution">
    <text evidence="3">The sequence shown here is derived from an EMBL/GenBank/DDBJ whole genome shotgun (WGS) entry which is preliminary data.</text>
</comment>
<organism evidence="3 4">
    <name type="scientific">Camellia sinensis var. sinensis</name>
    <name type="common">China tea</name>
    <dbReference type="NCBI Taxonomy" id="542762"/>
    <lineage>
        <taxon>Eukaryota</taxon>
        <taxon>Viridiplantae</taxon>
        <taxon>Streptophyta</taxon>
        <taxon>Embryophyta</taxon>
        <taxon>Tracheophyta</taxon>
        <taxon>Spermatophyta</taxon>
        <taxon>Magnoliopsida</taxon>
        <taxon>eudicotyledons</taxon>
        <taxon>Gunneridae</taxon>
        <taxon>Pentapetalae</taxon>
        <taxon>asterids</taxon>
        <taxon>Ericales</taxon>
        <taxon>Theaceae</taxon>
        <taxon>Camellia</taxon>
    </lineage>
</organism>
<dbReference type="PANTHER" id="PTHR23024:SF535">
    <property type="entry name" value="OS07G0162900 PROTEIN"/>
    <property type="match status" value="1"/>
</dbReference>
<keyword evidence="4" id="KW-1185">Reference proteome</keyword>
<dbReference type="Pfam" id="PF07859">
    <property type="entry name" value="Abhydrolase_3"/>
    <property type="match status" value="1"/>
</dbReference>
<feature type="domain" description="Alpha/beta hydrolase fold-3" evidence="2">
    <location>
        <begin position="50"/>
        <end position="251"/>
    </location>
</feature>
<dbReference type="EMBL" id="SDRB02002544">
    <property type="protein sequence ID" value="THG19193.1"/>
    <property type="molecule type" value="Genomic_DNA"/>
</dbReference>
<dbReference type="InterPro" id="IPR050466">
    <property type="entry name" value="Carboxylest/Gibb_receptor"/>
</dbReference>
<dbReference type="AlphaFoldDB" id="A0A4S4EQY1"/>
<dbReference type="SUPFAM" id="SSF53474">
    <property type="entry name" value="alpha/beta-Hydrolases"/>
    <property type="match status" value="1"/>
</dbReference>
<proteinExistence type="inferred from homology"/>
<comment type="similarity">
    <text evidence="1">Belongs to the 'GDXG' lipolytic enzyme family.</text>
</comment>
<dbReference type="GO" id="GO:0016787">
    <property type="term" value="F:hydrolase activity"/>
    <property type="evidence" value="ECO:0007669"/>
    <property type="project" value="InterPro"/>
</dbReference>
<dbReference type="Proteomes" id="UP000306102">
    <property type="component" value="Unassembled WGS sequence"/>
</dbReference>
<protein>
    <recommendedName>
        <fullName evidence="2">Alpha/beta hydrolase fold-3 domain-containing protein</fullName>
    </recommendedName>
</protein>
<dbReference type="Gene3D" id="3.40.50.1820">
    <property type="entry name" value="alpha/beta hydrolase"/>
    <property type="match status" value="1"/>
</dbReference>
<gene>
    <name evidence="3" type="ORF">TEA_010976</name>
</gene>
<reference evidence="3 4" key="1">
    <citation type="journal article" date="2018" name="Proc. Natl. Acad. Sci. U.S.A.">
        <title>Draft genome sequence of Camellia sinensis var. sinensis provides insights into the evolution of the tea genome and tea quality.</title>
        <authorList>
            <person name="Wei C."/>
            <person name="Yang H."/>
            <person name="Wang S."/>
            <person name="Zhao J."/>
            <person name="Liu C."/>
            <person name="Gao L."/>
            <person name="Xia E."/>
            <person name="Lu Y."/>
            <person name="Tai Y."/>
            <person name="She G."/>
            <person name="Sun J."/>
            <person name="Cao H."/>
            <person name="Tong W."/>
            <person name="Gao Q."/>
            <person name="Li Y."/>
            <person name="Deng W."/>
            <person name="Jiang X."/>
            <person name="Wang W."/>
            <person name="Chen Q."/>
            <person name="Zhang S."/>
            <person name="Li H."/>
            <person name="Wu J."/>
            <person name="Wang P."/>
            <person name="Li P."/>
            <person name="Shi C."/>
            <person name="Zheng F."/>
            <person name="Jian J."/>
            <person name="Huang B."/>
            <person name="Shan D."/>
            <person name="Shi M."/>
            <person name="Fang C."/>
            <person name="Yue Y."/>
            <person name="Li F."/>
            <person name="Li D."/>
            <person name="Wei S."/>
            <person name="Han B."/>
            <person name="Jiang C."/>
            <person name="Yin Y."/>
            <person name="Xia T."/>
            <person name="Zhang Z."/>
            <person name="Bennetzen J.L."/>
            <person name="Zhao S."/>
            <person name="Wan X."/>
        </authorList>
    </citation>
    <scope>NUCLEOTIDE SEQUENCE [LARGE SCALE GENOMIC DNA]</scope>
    <source>
        <strain evidence="4">cv. Shuchazao</strain>
        <tissue evidence="3">Leaf</tissue>
    </source>
</reference>
<evidence type="ECO:0000313" key="3">
    <source>
        <dbReference type="EMBL" id="THG19193.1"/>
    </source>
</evidence>
<dbReference type="InterPro" id="IPR013094">
    <property type="entry name" value="AB_hydrolase_3"/>
</dbReference>
<dbReference type="STRING" id="542762.A0A4S4EQY1"/>
<dbReference type="InterPro" id="IPR029058">
    <property type="entry name" value="AB_hydrolase_fold"/>
</dbReference>
<evidence type="ECO:0000259" key="2">
    <source>
        <dbReference type="Pfam" id="PF07859"/>
    </source>
</evidence>
<accession>A0A4S4EQY1</accession>
<name>A0A4S4EQY1_CAMSN</name>